<comment type="caution">
    <text evidence="1">The sequence shown here is derived from an EMBL/GenBank/DDBJ whole genome shotgun (WGS) entry which is preliminary data.</text>
</comment>
<name>A0ACC2PL47_9HYME</name>
<proteinExistence type="predicted"/>
<protein>
    <submittedName>
        <fullName evidence="1">Uncharacterized protein</fullName>
    </submittedName>
</protein>
<keyword evidence="2" id="KW-1185">Reference proteome</keyword>
<evidence type="ECO:0000313" key="1">
    <source>
        <dbReference type="EMBL" id="KAJ8684140.1"/>
    </source>
</evidence>
<sequence length="162" mass="18089">MPKANQNGTFASGIPLILPHIRNIPSSNQVEGKTNILEKHFYLKDGAASNQNSLISTPTPTSISRRRSRNNSICDEKSTSPTEIEIDDLCKVGNEVNSEQKSLKQMTKHSMKRPADERDDTRSSKRENKDQQPSELYEKKQEYSGDGKNQKDSLTPATPSVT</sequence>
<evidence type="ECO:0000313" key="2">
    <source>
        <dbReference type="Proteomes" id="UP001239111"/>
    </source>
</evidence>
<reference evidence="1" key="1">
    <citation type="submission" date="2023-04" db="EMBL/GenBank/DDBJ databases">
        <title>A chromosome-level genome assembly of the parasitoid wasp Eretmocerus hayati.</title>
        <authorList>
            <person name="Zhong Y."/>
            <person name="Liu S."/>
            <person name="Liu Y."/>
        </authorList>
    </citation>
    <scope>NUCLEOTIDE SEQUENCE</scope>
    <source>
        <strain evidence="1">ZJU_SS_LIU_2023</strain>
    </source>
</reference>
<gene>
    <name evidence="1" type="ORF">QAD02_019932</name>
</gene>
<dbReference type="Proteomes" id="UP001239111">
    <property type="component" value="Chromosome 1"/>
</dbReference>
<dbReference type="EMBL" id="CM056741">
    <property type="protein sequence ID" value="KAJ8684140.1"/>
    <property type="molecule type" value="Genomic_DNA"/>
</dbReference>
<organism evidence="1 2">
    <name type="scientific">Eretmocerus hayati</name>
    <dbReference type="NCBI Taxonomy" id="131215"/>
    <lineage>
        <taxon>Eukaryota</taxon>
        <taxon>Metazoa</taxon>
        <taxon>Ecdysozoa</taxon>
        <taxon>Arthropoda</taxon>
        <taxon>Hexapoda</taxon>
        <taxon>Insecta</taxon>
        <taxon>Pterygota</taxon>
        <taxon>Neoptera</taxon>
        <taxon>Endopterygota</taxon>
        <taxon>Hymenoptera</taxon>
        <taxon>Apocrita</taxon>
        <taxon>Proctotrupomorpha</taxon>
        <taxon>Chalcidoidea</taxon>
        <taxon>Aphelinidae</taxon>
        <taxon>Aphelininae</taxon>
        <taxon>Eretmocerus</taxon>
    </lineage>
</organism>
<accession>A0ACC2PL47</accession>